<accession>A0ABT5LGJ5</accession>
<evidence type="ECO:0000313" key="5">
    <source>
        <dbReference type="EMBL" id="MDC9590232.1"/>
    </source>
</evidence>
<dbReference type="InterPro" id="IPR036737">
    <property type="entry name" value="OmpA-like_sf"/>
</dbReference>
<dbReference type="InterPro" id="IPR006665">
    <property type="entry name" value="OmpA-like"/>
</dbReference>
<comment type="caution">
    <text evidence="5">The sequence shown here is derived from an EMBL/GenBank/DDBJ whole genome shotgun (WGS) entry which is preliminary data.</text>
</comment>
<name>A0ABT5LGJ5_9GAMM</name>
<dbReference type="PROSITE" id="PS51123">
    <property type="entry name" value="OMPA_2"/>
    <property type="match status" value="1"/>
</dbReference>
<keyword evidence="6" id="KW-1185">Reference proteome</keyword>
<dbReference type="PANTHER" id="PTHR38033:SF1">
    <property type="entry name" value="DOTU FAMILY TYPE IV_VI SECRETION SYSTEM PROTEIN"/>
    <property type="match status" value="1"/>
</dbReference>
<gene>
    <name evidence="5" type="ORF">PSI23_13265</name>
</gene>
<dbReference type="NCBIfam" id="NF038228">
    <property type="entry name" value="IcmH_DotU_IVB"/>
    <property type="match status" value="1"/>
</dbReference>
<evidence type="ECO:0000259" key="4">
    <source>
        <dbReference type="PROSITE" id="PS51123"/>
    </source>
</evidence>
<dbReference type="Gene3D" id="1.25.40.590">
    <property type="entry name" value="Type IV / VI secretion system, DotU"/>
    <property type="match status" value="1"/>
</dbReference>
<dbReference type="SUPFAM" id="SSF103088">
    <property type="entry name" value="OmpA-like"/>
    <property type="match status" value="1"/>
</dbReference>
<evidence type="ECO:0000256" key="3">
    <source>
        <dbReference type="SAM" id="Phobius"/>
    </source>
</evidence>
<keyword evidence="3" id="KW-0812">Transmembrane</keyword>
<protein>
    <submittedName>
        <fullName evidence="5">DotU family type VI secretion system protein</fullName>
    </submittedName>
</protein>
<evidence type="ECO:0000313" key="6">
    <source>
        <dbReference type="Proteomes" id="UP001217178"/>
    </source>
</evidence>
<feature type="region of interest" description="Disordered" evidence="2">
    <location>
        <begin position="375"/>
        <end position="403"/>
    </location>
</feature>
<dbReference type="Gene3D" id="3.30.1330.60">
    <property type="entry name" value="OmpA-like domain"/>
    <property type="match status" value="1"/>
</dbReference>
<dbReference type="InterPro" id="IPR017733">
    <property type="entry name" value="OmpA-like_dom_proteobacteria"/>
</dbReference>
<dbReference type="CDD" id="cd07185">
    <property type="entry name" value="OmpA_C-like"/>
    <property type="match status" value="1"/>
</dbReference>
<dbReference type="Proteomes" id="UP001217178">
    <property type="component" value="Unassembled WGS sequence"/>
</dbReference>
<dbReference type="Pfam" id="PF09850">
    <property type="entry name" value="DotU"/>
    <property type="match status" value="1"/>
</dbReference>
<sequence length="418" mass="47030">MTQEKNTQNIHAVLSGDTQDNPLVTAANPLLNSIPLIRHSTTHPDPIDLRQKLIDDIRSFELKCQHAKLPYEVIIGARYCLCTTLDEAAALTPWGTRSVWSTSGLLVTFHNETWGGEKFFQLLATLSQKPKENLLLLELINFCLQLGFEGRYRIMDNGHSQLETLKQRLFQLIHSVRGSYSPELSPTLQKSPILQKTVAPNKRRQSPFPMWVYIILVIVLACILYIGLNWTLGYIAKPSLTKIDKIADIIERTNLPNMSVDNRISSSILPTPHLKDMLSNEIAEGLLTVSDSSNKSIVTLQGDGLFNTGSSRIRNRYLSVIKRIAEEMNHTKGKILVIGHTDNVPINNIYYLSNNQLSLVRADSVKKELQKYLDQPERISTEGKGDSNPLLPNDTPSHRAKNRRVEITLLVSPVNQAE</sequence>
<evidence type="ECO:0000256" key="2">
    <source>
        <dbReference type="SAM" id="MobiDB-lite"/>
    </source>
</evidence>
<proteinExistence type="predicted"/>
<reference evidence="5 6" key="1">
    <citation type="submission" date="2023-02" db="EMBL/GenBank/DDBJ databases">
        <title>Entomopathogenic bacteria.</title>
        <authorList>
            <person name="Machado R.A."/>
        </authorList>
    </citation>
    <scope>NUCLEOTIDE SEQUENCE [LARGE SCALE GENOMIC DNA]</scope>
    <source>
        <strain evidence="5 6">XENO-10</strain>
    </source>
</reference>
<dbReference type="NCBIfam" id="TIGR03349">
    <property type="entry name" value="IV_VI_DotU"/>
    <property type="match status" value="1"/>
</dbReference>
<dbReference type="NCBIfam" id="NF005444">
    <property type="entry name" value="PRK07033.1"/>
    <property type="match status" value="1"/>
</dbReference>
<dbReference type="EMBL" id="JAQRFI010000030">
    <property type="protein sequence ID" value="MDC9590232.1"/>
    <property type="molecule type" value="Genomic_DNA"/>
</dbReference>
<feature type="compositionally biased region" description="Basic and acidic residues" evidence="2">
    <location>
        <begin position="375"/>
        <end position="385"/>
    </location>
</feature>
<dbReference type="NCBIfam" id="TIGR03350">
    <property type="entry name" value="type_VI_ompA"/>
    <property type="match status" value="1"/>
</dbReference>
<keyword evidence="1 3" id="KW-0472">Membrane</keyword>
<dbReference type="InterPro" id="IPR017732">
    <property type="entry name" value="T4/T6SS_DotU"/>
</dbReference>
<feature type="transmembrane region" description="Helical" evidence="3">
    <location>
        <begin position="210"/>
        <end position="235"/>
    </location>
</feature>
<evidence type="ECO:0000256" key="1">
    <source>
        <dbReference type="PROSITE-ProRule" id="PRU00473"/>
    </source>
</evidence>
<keyword evidence="3" id="KW-1133">Transmembrane helix</keyword>
<feature type="domain" description="OmpA-like" evidence="4">
    <location>
        <begin position="293"/>
        <end position="413"/>
    </location>
</feature>
<dbReference type="InterPro" id="IPR038522">
    <property type="entry name" value="T4/T6SS_DotU_sf"/>
</dbReference>
<dbReference type="Pfam" id="PF00691">
    <property type="entry name" value="OmpA"/>
    <property type="match status" value="1"/>
</dbReference>
<dbReference type="PANTHER" id="PTHR38033">
    <property type="entry name" value="MEMBRANE PROTEIN-RELATED"/>
    <property type="match status" value="1"/>
</dbReference>
<organism evidence="5 6">
    <name type="scientific">Xenorhabdus yunnanensis</name>
    <dbReference type="NCBI Taxonomy" id="3025878"/>
    <lineage>
        <taxon>Bacteria</taxon>
        <taxon>Pseudomonadati</taxon>
        <taxon>Pseudomonadota</taxon>
        <taxon>Gammaproteobacteria</taxon>
        <taxon>Enterobacterales</taxon>
        <taxon>Morganellaceae</taxon>
        <taxon>Xenorhabdus</taxon>
    </lineage>
</organism>
<dbReference type="RefSeq" id="WP_273555534.1">
    <property type="nucleotide sequence ID" value="NZ_JAQRFI010000030.1"/>
</dbReference>